<reference evidence="1" key="1">
    <citation type="journal article" date="2022" name="bioRxiv">
        <title>Sequencing and chromosome-scale assembly of the giantPleurodeles waltlgenome.</title>
        <authorList>
            <person name="Brown T."/>
            <person name="Elewa A."/>
            <person name="Iarovenko S."/>
            <person name="Subramanian E."/>
            <person name="Araus A.J."/>
            <person name="Petzold A."/>
            <person name="Susuki M."/>
            <person name="Suzuki K.-i.T."/>
            <person name="Hayashi T."/>
            <person name="Toyoda A."/>
            <person name="Oliveira C."/>
            <person name="Osipova E."/>
            <person name="Leigh N.D."/>
            <person name="Simon A."/>
            <person name="Yun M.H."/>
        </authorList>
    </citation>
    <scope>NUCLEOTIDE SEQUENCE</scope>
    <source>
        <strain evidence="1">20211129_DDA</strain>
        <tissue evidence="1">Liver</tissue>
    </source>
</reference>
<name>A0AAV7QS81_PLEWA</name>
<comment type="caution">
    <text evidence="1">The sequence shown here is derived from an EMBL/GenBank/DDBJ whole genome shotgun (WGS) entry which is preliminary data.</text>
</comment>
<accession>A0AAV7QS81</accession>
<gene>
    <name evidence="1" type="ORF">NDU88_009655</name>
</gene>
<organism evidence="1 2">
    <name type="scientific">Pleurodeles waltl</name>
    <name type="common">Iberian ribbed newt</name>
    <dbReference type="NCBI Taxonomy" id="8319"/>
    <lineage>
        <taxon>Eukaryota</taxon>
        <taxon>Metazoa</taxon>
        <taxon>Chordata</taxon>
        <taxon>Craniata</taxon>
        <taxon>Vertebrata</taxon>
        <taxon>Euteleostomi</taxon>
        <taxon>Amphibia</taxon>
        <taxon>Batrachia</taxon>
        <taxon>Caudata</taxon>
        <taxon>Salamandroidea</taxon>
        <taxon>Salamandridae</taxon>
        <taxon>Pleurodelinae</taxon>
        <taxon>Pleurodeles</taxon>
    </lineage>
</organism>
<dbReference type="AlphaFoldDB" id="A0AAV7QS81"/>
<dbReference type="Proteomes" id="UP001066276">
    <property type="component" value="Chromosome 6"/>
</dbReference>
<proteinExistence type="predicted"/>
<evidence type="ECO:0000313" key="2">
    <source>
        <dbReference type="Proteomes" id="UP001066276"/>
    </source>
</evidence>
<protein>
    <submittedName>
        <fullName evidence="1">Uncharacterized protein</fullName>
    </submittedName>
</protein>
<dbReference type="EMBL" id="JANPWB010000010">
    <property type="protein sequence ID" value="KAJ1143346.1"/>
    <property type="molecule type" value="Genomic_DNA"/>
</dbReference>
<evidence type="ECO:0000313" key="1">
    <source>
        <dbReference type="EMBL" id="KAJ1143346.1"/>
    </source>
</evidence>
<keyword evidence="2" id="KW-1185">Reference proteome</keyword>
<sequence length="98" mass="10685">MSGLTAASGKTSKLTLAPADFFKKPSRGTMAHANIKDQDGTWLKGTQIGLELDLLVGITWTAQALDSGDGVLYGTVFGIQEKGRRGRYYLRTWLVRLP</sequence>